<dbReference type="Proteomes" id="UP000032568">
    <property type="component" value="Chromosome pTact"/>
</dbReference>
<dbReference type="AlphaFoldDB" id="A0AAE9YYI8"/>
<protein>
    <submittedName>
        <fullName evidence="1">Replication initiation protein</fullName>
    </submittedName>
</protein>
<dbReference type="EMBL" id="CP059736">
    <property type="protein sequence ID" value="WDE02704.1"/>
    <property type="molecule type" value="Genomic_DNA"/>
</dbReference>
<reference evidence="1 2" key="2">
    <citation type="journal article" date="2022" name="Mar. Drugs">
        <title>Bioassay-Guided Fractionation Leads to the Detection of Cholic Acid Generated by the Rare Thalassomonas sp.</title>
        <authorList>
            <person name="Pheiffer F."/>
            <person name="Schneider Y.K."/>
            <person name="Hansen E.H."/>
            <person name="Andersen J.H."/>
            <person name="Isaksson J."/>
            <person name="Busche T."/>
            <person name="R C."/>
            <person name="Kalinowski J."/>
            <person name="Zyl L.V."/>
            <person name="Trindade M."/>
        </authorList>
    </citation>
    <scope>NUCLEOTIDE SEQUENCE [LARGE SCALE GENOMIC DNA]</scope>
    <source>
        <strain evidence="1 2">A5K-106</strain>
    </source>
</reference>
<dbReference type="RefSeq" id="WP_160298395.1">
    <property type="nucleotide sequence ID" value="NZ_CP059736.1"/>
</dbReference>
<gene>
    <name evidence="1" type="ORF">SG35_030355</name>
</gene>
<name>A0AAE9YYI8_9GAMM</name>
<evidence type="ECO:0000313" key="2">
    <source>
        <dbReference type="Proteomes" id="UP000032568"/>
    </source>
</evidence>
<organism evidence="1 2">
    <name type="scientific">Thalassomonas actiniarum</name>
    <dbReference type="NCBI Taxonomy" id="485447"/>
    <lineage>
        <taxon>Bacteria</taxon>
        <taxon>Pseudomonadati</taxon>
        <taxon>Pseudomonadota</taxon>
        <taxon>Gammaproteobacteria</taxon>
        <taxon>Alteromonadales</taxon>
        <taxon>Colwelliaceae</taxon>
        <taxon>Thalassomonas</taxon>
    </lineage>
</organism>
<keyword evidence="2" id="KW-1185">Reference proteome</keyword>
<dbReference type="InterPro" id="IPR004322">
    <property type="entry name" value="Plasmid_replicase_bac"/>
</dbReference>
<accession>A0AAE9YYI8</accession>
<sequence>MGSQLPRREAFKRPYIQLNPPCNIKFFIIDIDHEDEGLWNNAEMPAPNAIIRNKNNKKCHLLFRVDDILVKSVKDNVEVRSEPILYANAVYYGLCNKFKADRAAFNNLVSKNPFHPDFNTEFIHSRVYKLKELAEFAEPDWSVYQRGEKENPNPDSRHLSLFHKVRHLAYQQVNQYRLGSDLESFYQAVLKECMASNRFKGVGFREDENLPASSVKAIAKSIATWTWNNYTGTSCNRGIMKLPHDMEQRQKQQKAACYVADLKRERTLERLKQAFKKLLAEDAKPTQVKVAQEAEVSLSTAKRYWHELKTVLGPAKVAAIQPEKVSLAIHKVSSPREFKSPALDMAYRYQLSSFLVKQHSSALSLDSSLFNQEFLTLTSHYSFQSHSGRFIESSSSHFNVQTLSKKIRESVFKGWYEIDLIFSHGQMLLDVMSAHIDDVLIPKQANSPALWQNLEVDSWLQLVDHYGDFLNNLDIRLSSWQALSGLSPKVLKVALVSYLHGAGNGKLNNLLSGKLSLLMSDKQFSKLLKTFELCRKSIKSLSVKLNRCEAEVFKPYWGQLLVIHDGILIQDFSFAEQISASIKYQHTLSLLS</sequence>
<evidence type="ECO:0000313" key="1">
    <source>
        <dbReference type="EMBL" id="WDE02704.1"/>
    </source>
</evidence>
<reference evidence="1 2" key="1">
    <citation type="journal article" date="2015" name="Genome Announc.">
        <title>Draft Genome Sequences of Marine Isolates of Thalassomonas viridans and Thalassomonas actiniarum.</title>
        <authorList>
            <person name="Olonade I."/>
            <person name="van Zyl L.J."/>
            <person name="Trindade M."/>
        </authorList>
    </citation>
    <scope>NUCLEOTIDE SEQUENCE [LARGE SCALE GENOMIC DNA]</scope>
    <source>
        <strain evidence="1 2">A5K-106</strain>
    </source>
</reference>
<proteinExistence type="predicted"/>
<dbReference type="Pfam" id="PF03090">
    <property type="entry name" value="Replicase"/>
    <property type="match status" value="1"/>
</dbReference>
<dbReference type="Gene3D" id="1.10.340.50">
    <property type="match status" value="1"/>
</dbReference>
<dbReference type="KEGG" id="tact:SG35_030355"/>